<dbReference type="Proteomes" id="UP000640052">
    <property type="component" value="Unassembled WGS sequence"/>
</dbReference>
<evidence type="ECO:0000313" key="1">
    <source>
        <dbReference type="EMBL" id="GIH27773.1"/>
    </source>
</evidence>
<dbReference type="AlphaFoldDB" id="A0A919QFF0"/>
<organism evidence="1 2">
    <name type="scientific">Acrocarpospora phusangensis</name>
    <dbReference type="NCBI Taxonomy" id="1070424"/>
    <lineage>
        <taxon>Bacteria</taxon>
        <taxon>Bacillati</taxon>
        <taxon>Actinomycetota</taxon>
        <taxon>Actinomycetes</taxon>
        <taxon>Streptosporangiales</taxon>
        <taxon>Streptosporangiaceae</taxon>
        <taxon>Acrocarpospora</taxon>
    </lineage>
</organism>
<reference evidence="1" key="1">
    <citation type="submission" date="2021-01" db="EMBL/GenBank/DDBJ databases">
        <title>Whole genome shotgun sequence of Acrocarpospora phusangensis NBRC 108782.</title>
        <authorList>
            <person name="Komaki H."/>
            <person name="Tamura T."/>
        </authorList>
    </citation>
    <scope>NUCLEOTIDE SEQUENCE</scope>
    <source>
        <strain evidence="1">NBRC 108782</strain>
    </source>
</reference>
<dbReference type="RefSeq" id="WP_204044419.1">
    <property type="nucleotide sequence ID" value="NZ_BOOA01000063.1"/>
</dbReference>
<protein>
    <submittedName>
        <fullName evidence="1">Uncharacterized protein</fullName>
    </submittedName>
</protein>
<keyword evidence="2" id="KW-1185">Reference proteome</keyword>
<name>A0A919QFF0_9ACTN</name>
<gene>
    <name evidence="1" type="ORF">Aph01nite_60830</name>
</gene>
<evidence type="ECO:0000313" key="2">
    <source>
        <dbReference type="Proteomes" id="UP000640052"/>
    </source>
</evidence>
<accession>A0A919QFF0</accession>
<proteinExistence type="predicted"/>
<comment type="caution">
    <text evidence="1">The sequence shown here is derived from an EMBL/GenBank/DDBJ whole genome shotgun (WGS) entry which is preliminary data.</text>
</comment>
<sequence length="123" mass="13912">MAKEHHPLTELEVRLVALAKEHNFSLNREPVQYYCEFVHGDTAVYLDRQRTKRDIIAVFLHPETDLDRLPQDAGLGGPGGIRHAEGLRLFPKKFNKGKRPSSYGYPIICPDLTAFGRLLASLT</sequence>
<dbReference type="EMBL" id="BOOA01000063">
    <property type="protein sequence ID" value="GIH27773.1"/>
    <property type="molecule type" value="Genomic_DNA"/>
</dbReference>